<feature type="transmembrane region" description="Helical" evidence="6">
    <location>
        <begin position="182"/>
        <end position="203"/>
    </location>
</feature>
<keyword evidence="8" id="KW-1185">Reference proteome</keyword>
<feature type="compositionally biased region" description="Gly residues" evidence="5">
    <location>
        <begin position="412"/>
        <end position="422"/>
    </location>
</feature>
<dbReference type="InterPro" id="IPR008521">
    <property type="entry name" value="Mg_trans_NIPA"/>
</dbReference>
<evidence type="ECO:0000256" key="4">
    <source>
        <dbReference type="ARBA" id="ARBA00023136"/>
    </source>
</evidence>
<gene>
    <name evidence="7" type="ORF">KFE25_001526</name>
</gene>
<feature type="compositionally biased region" description="Basic and acidic residues" evidence="5">
    <location>
        <begin position="402"/>
        <end position="411"/>
    </location>
</feature>
<dbReference type="GO" id="GO:0015095">
    <property type="term" value="F:magnesium ion transmembrane transporter activity"/>
    <property type="evidence" value="ECO:0007669"/>
    <property type="project" value="InterPro"/>
</dbReference>
<evidence type="ECO:0000256" key="3">
    <source>
        <dbReference type="ARBA" id="ARBA00022989"/>
    </source>
</evidence>
<dbReference type="AlphaFoldDB" id="A0A8J5X5F3"/>
<keyword evidence="2 6" id="KW-0812">Transmembrane</keyword>
<organism evidence="7 8">
    <name type="scientific">Diacronema lutheri</name>
    <name type="common">Unicellular marine alga</name>
    <name type="synonym">Monochrysis lutheri</name>
    <dbReference type="NCBI Taxonomy" id="2081491"/>
    <lineage>
        <taxon>Eukaryota</taxon>
        <taxon>Haptista</taxon>
        <taxon>Haptophyta</taxon>
        <taxon>Pavlovophyceae</taxon>
        <taxon>Pavlovales</taxon>
        <taxon>Pavlovaceae</taxon>
        <taxon>Diacronema</taxon>
    </lineage>
</organism>
<feature type="compositionally biased region" description="Basic and acidic residues" evidence="5">
    <location>
        <begin position="425"/>
        <end position="435"/>
    </location>
</feature>
<evidence type="ECO:0000313" key="7">
    <source>
        <dbReference type="EMBL" id="KAG8458234.1"/>
    </source>
</evidence>
<feature type="transmembrane region" description="Helical" evidence="6">
    <location>
        <begin position="309"/>
        <end position="329"/>
    </location>
</feature>
<keyword evidence="3 6" id="KW-1133">Transmembrane helix</keyword>
<evidence type="ECO:0000256" key="5">
    <source>
        <dbReference type="SAM" id="MobiDB-lite"/>
    </source>
</evidence>
<dbReference type="PANTHER" id="PTHR12570:SF91">
    <property type="entry name" value="MAGNESIUM TRANSPORTER-RELATED"/>
    <property type="match status" value="1"/>
</dbReference>
<evidence type="ECO:0000313" key="8">
    <source>
        <dbReference type="Proteomes" id="UP000751190"/>
    </source>
</evidence>
<dbReference type="SUPFAM" id="SSF103481">
    <property type="entry name" value="Multidrug resistance efflux transporter EmrE"/>
    <property type="match status" value="1"/>
</dbReference>
<dbReference type="InterPro" id="IPR037185">
    <property type="entry name" value="EmrE-like"/>
</dbReference>
<dbReference type="PANTHER" id="PTHR12570">
    <property type="match status" value="1"/>
</dbReference>
<comment type="caution">
    <text evidence="7">The sequence shown here is derived from an EMBL/GenBank/DDBJ whole genome shotgun (WGS) entry which is preliminary data.</text>
</comment>
<dbReference type="Proteomes" id="UP000751190">
    <property type="component" value="Unassembled WGS sequence"/>
</dbReference>
<evidence type="ECO:0000256" key="6">
    <source>
        <dbReference type="SAM" id="Phobius"/>
    </source>
</evidence>
<feature type="transmembrane region" description="Helical" evidence="6">
    <location>
        <begin position="82"/>
        <end position="100"/>
    </location>
</feature>
<dbReference type="Pfam" id="PF05653">
    <property type="entry name" value="Mg_trans_NIPA"/>
    <property type="match status" value="1"/>
</dbReference>
<feature type="transmembrane region" description="Helical" evidence="6">
    <location>
        <begin position="209"/>
        <end position="227"/>
    </location>
</feature>
<dbReference type="OrthoDB" id="6428174at2759"/>
<evidence type="ECO:0000256" key="2">
    <source>
        <dbReference type="ARBA" id="ARBA00022692"/>
    </source>
</evidence>
<feature type="transmembrane region" description="Helical" evidence="6">
    <location>
        <begin position="247"/>
        <end position="266"/>
    </location>
</feature>
<feature type="region of interest" description="Disordered" evidence="5">
    <location>
        <begin position="401"/>
        <end position="435"/>
    </location>
</feature>
<feature type="transmembrane region" description="Helical" evidence="6">
    <location>
        <begin position="143"/>
        <end position="161"/>
    </location>
</feature>
<comment type="subcellular location">
    <subcellularLocation>
        <location evidence="1">Membrane</location>
        <topology evidence="1">Multi-pass membrane protein</topology>
    </subcellularLocation>
</comment>
<accession>A0A8J5X5F3</accession>
<dbReference type="EMBL" id="JAGTXO010000055">
    <property type="protein sequence ID" value="KAG8458234.1"/>
    <property type="molecule type" value="Genomic_DNA"/>
</dbReference>
<dbReference type="GO" id="GO:0016020">
    <property type="term" value="C:membrane"/>
    <property type="evidence" value="ECO:0007669"/>
    <property type="project" value="UniProtKB-SubCell"/>
</dbReference>
<feature type="transmembrane region" description="Helical" evidence="6">
    <location>
        <begin position="107"/>
        <end position="131"/>
    </location>
</feature>
<proteinExistence type="predicted"/>
<protein>
    <recommendedName>
        <fullName evidence="9">Magnesium transporter</fullName>
    </recommendedName>
</protein>
<feature type="transmembrane region" description="Helical" evidence="6">
    <location>
        <begin position="278"/>
        <end position="297"/>
    </location>
</feature>
<sequence length="435" mass="46859">MVGVPSVAADALALPSELLGGVSRDMSRIYNTIDRALLAGDNARGMGLALFSGLLIGSSFIIKKKGLQVAAERGLRAGDGGYSYLLEPLWWSGMATMILGELANFGAYAYAPAILVTPLGAGSIIVTAVLADLVLKEKMHVCGSFGCVLCVLGSIGVVLYAPEERVIDSVEQLMRMALEPAFASYALSVALVVCVLIFHVSPVYGDKHVVVYVSICSLMGSIGVMAVKALGISIKLTAAGANQFAKWQTYAFALTLLVCTMTQMNYLNKALDTYNTAIVSSIYYVFFTVLTIAASVIMYKDWLTQPATYICYQLGGFVLILVGVIVLHVTKDAQPGCEDGLAKLMRTRRPLDRIELRLKRDKADYMRVHHADDEHVELRGLLNERDSVDERERCVSLAPGVARRESTERHGNGGGGLLGAFGGRPHADLEGSKRI</sequence>
<name>A0A8J5X5F3_DIALT</name>
<reference evidence="7" key="1">
    <citation type="submission" date="2021-05" db="EMBL/GenBank/DDBJ databases">
        <title>The genome of the haptophyte Pavlova lutheri (Diacronema luteri, Pavlovales) - a model for lipid biosynthesis in eukaryotic algae.</title>
        <authorList>
            <person name="Hulatt C.J."/>
            <person name="Posewitz M.C."/>
        </authorList>
    </citation>
    <scope>NUCLEOTIDE SEQUENCE</scope>
    <source>
        <strain evidence="7">NIVA-4/92</strain>
    </source>
</reference>
<feature type="transmembrane region" description="Helical" evidence="6">
    <location>
        <begin position="45"/>
        <end position="62"/>
    </location>
</feature>
<keyword evidence="4 6" id="KW-0472">Membrane</keyword>
<evidence type="ECO:0000256" key="1">
    <source>
        <dbReference type="ARBA" id="ARBA00004141"/>
    </source>
</evidence>
<evidence type="ECO:0008006" key="9">
    <source>
        <dbReference type="Google" id="ProtNLM"/>
    </source>
</evidence>